<keyword evidence="2" id="KW-1185">Reference proteome</keyword>
<dbReference type="SUPFAM" id="SSF49478">
    <property type="entry name" value="Cna protein B-type domain"/>
    <property type="match status" value="1"/>
</dbReference>
<evidence type="ECO:0000313" key="1">
    <source>
        <dbReference type="EMBL" id="WAJ70812.1"/>
    </source>
</evidence>
<dbReference type="Proteomes" id="UP001163726">
    <property type="component" value="Chromosome"/>
</dbReference>
<evidence type="ECO:0000313" key="2">
    <source>
        <dbReference type="Proteomes" id="UP001163726"/>
    </source>
</evidence>
<proteinExistence type="predicted"/>
<gene>
    <name evidence="1" type="ORF">OLW01_03095</name>
</gene>
<dbReference type="InterPro" id="IPR013783">
    <property type="entry name" value="Ig-like_fold"/>
</dbReference>
<organism evidence="1 2">
    <name type="scientific">Catenovulum adriaticum</name>
    <dbReference type="NCBI Taxonomy" id="2984846"/>
    <lineage>
        <taxon>Bacteria</taxon>
        <taxon>Pseudomonadati</taxon>
        <taxon>Pseudomonadota</taxon>
        <taxon>Gammaproteobacteria</taxon>
        <taxon>Alteromonadales</taxon>
        <taxon>Alteromonadaceae</taxon>
        <taxon>Catenovulum</taxon>
    </lineage>
</organism>
<dbReference type="Gene3D" id="2.60.40.10">
    <property type="entry name" value="Immunoglobulins"/>
    <property type="match status" value="1"/>
</dbReference>
<reference evidence="1" key="1">
    <citation type="submission" date="2022-10" db="EMBL/GenBank/DDBJ databases">
        <title>Catenovulum adriacola sp. nov. isolated in the Harbour of Susak.</title>
        <authorList>
            <person name="Schoch T."/>
            <person name="Reich S.J."/>
            <person name="Stoeferle S."/>
            <person name="Flaiz M."/>
            <person name="Kazda M."/>
            <person name="Riedel C.U."/>
            <person name="Duerre P."/>
        </authorList>
    </citation>
    <scope>NUCLEOTIDE SEQUENCE</scope>
    <source>
        <strain evidence="1">TS8</strain>
    </source>
</reference>
<name>A0ABY7APZ4_9ALTE</name>
<dbReference type="RefSeq" id="WP_268075157.1">
    <property type="nucleotide sequence ID" value="NZ_CP109965.1"/>
</dbReference>
<accession>A0ABY7APZ4</accession>
<sequence length="971" mass="109654">MFAAGCFFDLAAQEPPATTAQTQAQIEQVQINNSGIPTGEPLLLLIKLGNLQLADVFAIKSEKGALIGLQNLADVLDFAIEVSLNNKTASGWYINEAQTFSLNLNLLNQQIQSGDNLYTISADNYQIDDDIYIELAELEKWFKLELDIDYRNLELDISSAQTLPIEQRLARKNKLTRSSHRVPSEASLPWRETSYQLFSSPVLDAQIFYSNRSTGNTSTTASVVGAHDLAYLSSRYFIRANEQTNRSANISDVRLNLFEESTDKNLLGPLQASRYEFGDVQPINIGYNSITSVSRGINFSNRPLFREINNETTSFSGDIQPGWDVELYRNKILLESSLSNDNGRYEFNNVELLYGDNQFELIFYGPQGQVKTESKQIIVNQNPVEDNQFVYQLSLTQQGRQLFDEVLDKNYRDGGWLLSGRYDYGFSDWASFYVGHGLYLGADDNIDVNNTTDNQYAIGGQFNLFDRAILSTSFDGSENGDRNLRSALRTKFGDQAVTLNYQSRHVSEGSNNQVFSASVGGNLYSYDRVHLRHQNNLSINDSGNTQTQRFNNSLALYTPWLNLNNQISWQHNANSEFETDTSYGQLQLQKRFYRLSTRFSALYSLKPVNEITAYRAEFSYPLSNTFSAELDLYQLNTTDYQSVQTNLTWSQDNFRLSSYFDYDSEDKWRLGLSSNFSFGYHAQENIYFLNKISLTRGGSVLVRVFEDENLNGQYDIGEKPLEGVKVAALQGGRRSNTNELGLALLRSLSSGRTTDITIDKSTLPDPFSIPSHKGISITPRDGYVDMLDVPIVMSSEIEGTVFMASSDQPATYVPIQLLNKENEVIASTDSEFDGYYLFVDIPPGEYQIKVADHYLKQKQLKPHQAQLIEFSGEGKIVNGMDIHLEKYQAKTIYAVIGPSFDSLPILNLYWQQLKLKASELIDATYKLNSTTSRYTLVFAQLNNQQASLNYCKKISSILSIDCSVSELELLE</sequence>
<protein>
    <submittedName>
        <fullName evidence="1">Carboxypeptidase-like regulatory domain-containing protein</fullName>
    </submittedName>
</protein>
<dbReference type="EMBL" id="CP109965">
    <property type="protein sequence ID" value="WAJ70812.1"/>
    <property type="molecule type" value="Genomic_DNA"/>
</dbReference>